<dbReference type="RefSeq" id="WP_283713305.1">
    <property type="nucleotide sequence ID" value="NZ_JASJEW010000003.1"/>
</dbReference>
<organism evidence="11 12">
    <name type="scientific">Kribbibacterium absianum</name>
    <dbReference type="NCBI Taxonomy" id="3044210"/>
    <lineage>
        <taxon>Bacteria</taxon>
        <taxon>Bacillati</taxon>
        <taxon>Actinomycetota</taxon>
        <taxon>Coriobacteriia</taxon>
        <taxon>Coriobacteriales</taxon>
        <taxon>Kribbibacteriaceae</taxon>
        <taxon>Kribbibacterium</taxon>
    </lineage>
</organism>
<keyword evidence="3" id="KW-0813">Transport</keyword>
<proteinExistence type="inferred from homology"/>
<feature type="transmembrane region" description="Helical" evidence="9">
    <location>
        <begin position="178"/>
        <end position="195"/>
    </location>
</feature>
<name>A0ABT6ZM69_9ACTN</name>
<gene>
    <name evidence="11" type="ORF">QJ043_08655</name>
</gene>
<evidence type="ECO:0000256" key="7">
    <source>
        <dbReference type="ARBA" id="ARBA00023065"/>
    </source>
</evidence>
<dbReference type="PANTHER" id="PTHR43562:SF1">
    <property type="entry name" value="NA(+)_H(+) ANTIPORTER YJBQ-RELATED"/>
    <property type="match status" value="1"/>
</dbReference>
<dbReference type="EMBL" id="JASJEX010000004">
    <property type="protein sequence ID" value="MDJ1130142.1"/>
    <property type="molecule type" value="Genomic_DNA"/>
</dbReference>
<dbReference type="Proteomes" id="UP001431693">
    <property type="component" value="Unassembled WGS sequence"/>
</dbReference>
<evidence type="ECO:0000256" key="2">
    <source>
        <dbReference type="ARBA" id="ARBA00005551"/>
    </source>
</evidence>
<dbReference type="PANTHER" id="PTHR43562">
    <property type="entry name" value="NAPA-TYPE SODIUM/HYDROGEN ANTIPORTER"/>
    <property type="match status" value="1"/>
</dbReference>
<dbReference type="InterPro" id="IPR006153">
    <property type="entry name" value="Cation/H_exchanger_TM"/>
</dbReference>
<sequence>MASTLFSLAIITAIGFLGPFLTSLLPGKWVQSSAVVLLLGWLCGPHMLGLIDPSAEGLGLLKQLGLAFLFLMGGYELTPDKVLGPCGRHAMLSWLVSFGLGLAVVRLLPLGFSWTASVACAIALTSTSLNKVESLLRSRHELATPLGSVVTSYGAAGELLPVAAVALLIGEHSALEEVLVILAFVAIAVAASWLVRHEDGRRTRLSRYVRSGDDPSQLMTQLVVAVLVGFTALGAILGADMLVAGFAAGWVLRRLVPEEDTRTMGKLRGLAYGFFIPVTFVLSGTRIDIESAASYLWVVAAFIGLLLVVRGVPVLLALRAFPETRGLDRLQKWDVCAYSCMAMATVVAMTNVAVEAGDMTPAIAGALVFAAALTTLIVPAVTYGLERREARTGARTDR</sequence>
<protein>
    <submittedName>
        <fullName evidence="11">Cation:proton antiporter</fullName>
    </submittedName>
</protein>
<keyword evidence="5 9" id="KW-0812">Transmembrane</keyword>
<evidence type="ECO:0000256" key="1">
    <source>
        <dbReference type="ARBA" id="ARBA00004141"/>
    </source>
</evidence>
<comment type="subcellular location">
    <subcellularLocation>
        <location evidence="1">Membrane</location>
        <topology evidence="1">Multi-pass membrane protein</topology>
    </subcellularLocation>
</comment>
<feature type="transmembrane region" description="Helical" evidence="9">
    <location>
        <begin position="295"/>
        <end position="321"/>
    </location>
</feature>
<evidence type="ECO:0000256" key="5">
    <source>
        <dbReference type="ARBA" id="ARBA00022692"/>
    </source>
</evidence>
<feature type="transmembrane region" description="Helical" evidence="9">
    <location>
        <begin position="360"/>
        <end position="385"/>
    </location>
</feature>
<dbReference type="Pfam" id="PF00999">
    <property type="entry name" value="Na_H_Exchanger"/>
    <property type="match status" value="1"/>
</dbReference>
<feature type="transmembrane region" description="Helical" evidence="9">
    <location>
        <begin position="333"/>
        <end position="354"/>
    </location>
</feature>
<evidence type="ECO:0000256" key="3">
    <source>
        <dbReference type="ARBA" id="ARBA00022448"/>
    </source>
</evidence>
<keyword evidence="4" id="KW-0050">Antiport</keyword>
<feature type="domain" description="Cation/H+ exchanger transmembrane" evidence="10">
    <location>
        <begin position="30"/>
        <end position="379"/>
    </location>
</feature>
<feature type="transmembrane region" description="Helical" evidence="9">
    <location>
        <begin position="222"/>
        <end position="248"/>
    </location>
</feature>
<evidence type="ECO:0000256" key="6">
    <source>
        <dbReference type="ARBA" id="ARBA00022989"/>
    </source>
</evidence>
<evidence type="ECO:0000313" key="12">
    <source>
        <dbReference type="Proteomes" id="UP001431693"/>
    </source>
</evidence>
<comment type="similarity">
    <text evidence="2">Belongs to the monovalent cation:proton antiporter 2 (CPA2) transporter (TC 2.A.37) family.</text>
</comment>
<comment type="caution">
    <text evidence="11">The sequence shown here is derived from an EMBL/GenBank/DDBJ whole genome shotgun (WGS) entry which is preliminary data.</text>
</comment>
<keyword evidence="12" id="KW-1185">Reference proteome</keyword>
<evidence type="ECO:0000256" key="4">
    <source>
        <dbReference type="ARBA" id="ARBA00022449"/>
    </source>
</evidence>
<evidence type="ECO:0000259" key="10">
    <source>
        <dbReference type="Pfam" id="PF00999"/>
    </source>
</evidence>
<keyword evidence="8 9" id="KW-0472">Membrane</keyword>
<evidence type="ECO:0000313" key="11">
    <source>
        <dbReference type="EMBL" id="MDJ1130142.1"/>
    </source>
</evidence>
<keyword evidence="6 9" id="KW-1133">Transmembrane helix</keyword>
<accession>A0ABT6ZM69</accession>
<dbReference type="InterPro" id="IPR038770">
    <property type="entry name" value="Na+/solute_symporter_sf"/>
</dbReference>
<feature type="transmembrane region" description="Helical" evidence="9">
    <location>
        <begin position="32"/>
        <end position="51"/>
    </location>
</feature>
<keyword evidence="7" id="KW-0406">Ion transport</keyword>
<evidence type="ECO:0000256" key="8">
    <source>
        <dbReference type="ARBA" id="ARBA00023136"/>
    </source>
</evidence>
<evidence type="ECO:0000256" key="9">
    <source>
        <dbReference type="SAM" id="Phobius"/>
    </source>
</evidence>
<reference evidence="11" key="1">
    <citation type="submission" date="2023-05" db="EMBL/GenBank/DDBJ databases">
        <title>[olsenella] sp. nov., isolated from a pig farm feces dump.</title>
        <authorList>
            <person name="Chang Y.-H."/>
        </authorList>
    </citation>
    <scope>NUCLEOTIDE SEQUENCE</scope>
    <source>
        <strain evidence="11">YH-ols2217</strain>
    </source>
</reference>
<dbReference type="Gene3D" id="1.20.1530.20">
    <property type="match status" value="1"/>
</dbReference>
<feature type="transmembrane region" description="Helical" evidence="9">
    <location>
        <begin position="6"/>
        <end position="25"/>
    </location>
</feature>
<feature type="transmembrane region" description="Helical" evidence="9">
    <location>
        <begin position="57"/>
        <end position="78"/>
    </location>
</feature>
<feature type="transmembrane region" description="Helical" evidence="9">
    <location>
        <begin position="90"/>
        <end position="108"/>
    </location>
</feature>